<reference evidence="1 2" key="1">
    <citation type="journal article" date="2018" name="J. Allergy Clin. Immunol.">
        <title>High-quality assembly of Dermatophagoides pteronyssinus genome and transcriptome reveals a wide range of novel allergens.</title>
        <authorList>
            <person name="Liu X.Y."/>
            <person name="Yang K.Y."/>
            <person name="Wang M.Q."/>
            <person name="Kwok J.S."/>
            <person name="Zeng X."/>
            <person name="Yang Z."/>
            <person name="Xiao X.J."/>
            <person name="Lau C.P."/>
            <person name="Li Y."/>
            <person name="Huang Z.M."/>
            <person name="Ba J.G."/>
            <person name="Yim A.K."/>
            <person name="Ouyang C.Y."/>
            <person name="Ngai S.M."/>
            <person name="Chan T.F."/>
            <person name="Leung E.L."/>
            <person name="Liu L."/>
            <person name="Liu Z.G."/>
            <person name="Tsui S.K."/>
        </authorList>
    </citation>
    <scope>NUCLEOTIDE SEQUENCE [LARGE SCALE GENOMIC DNA]</scope>
    <source>
        <strain evidence="1">Derp</strain>
    </source>
</reference>
<reference evidence="1 2" key="2">
    <citation type="journal article" date="2022" name="Mol. Biol. Evol.">
        <title>Comparative Genomics Reveals Insights into the Divergent Evolution of Astigmatic Mites and Household Pest Adaptations.</title>
        <authorList>
            <person name="Xiong Q."/>
            <person name="Wan A.T."/>
            <person name="Liu X."/>
            <person name="Fung C.S."/>
            <person name="Xiao X."/>
            <person name="Malainual N."/>
            <person name="Hou J."/>
            <person name="Wang L."/>
            <person name="Wang M."/>
            <person name="Yang K.Y."/>
            <person name="Cui Y."/>
            <person name="Leung E.L."/>
            <person name="Nong W."/>
            <person name="Shin S.K."/>
            <person name="Au S.W."/>
            <person name="Jeong K.Y."/>
            <person name="Chew F.T."/>
            <person name="Hui J.H."/>
            <person name="Leung T.F."/>
            <person name="Tungtrongchitr A."/>
            <person name="Zhong N."/>
            <person name="Liu Z."/>
            <person name="Tsui S.K."/>
        </authorList>
    </citation>
    <scope>NUCLEOTIDE SEQUENCE [LARGE SCALE GENOMIC DNA]</scope>
    <source>
        <strain evidence="1">Derp</strain>
    </source>
</reference>
<proteinExistence type="predicted"/>
<comment type="caution">
    <text evidence="1">The sequence shown here is derived from an EMBL/GenBank/DDBJ whole genome shotgun (WGS) entry which is preliminary data.</text>
</comment>
<evidence type="ECO:0000313" key="1">
    <source>
        <dbReference type="EMBL" id="KAH9413869.1"/>
    </source>
</evidence>
<accession>A0ABQ8IU81</accession>
<dbReference type="Proteomes" id="UP000887458">
    <property type="component" value="Unassembled WGS sequence"/>
</dbReference>
<keyword evidence="2" id="KW-1185">Reference proteome</keyword>
<organism evidence="1 2">
    <name type="scientific">Dermatophagoides pteronyssinus</name>
    <name type="common">European house dust mite</name>
    <dbReference type="NCBI Taxonomy" id="6956"/>
    <lineage>
        <taxon>Eukaryota</taxon>
        <taxon>Metazoa</taxon>
        <taxon>Ecdysozoa</taxon>
        <taxon>Arthropoda</taxon>
        <taxon>Chelicerata</taxon>
        <taxon>Arachnida</taxon>
        <taxon>Acari</taxon>
        <taxon>Acariformes</taxon>
        <taxon>Sarcoptiformes</taxon>
        <taxon>Astigmata</taxon>
        <taxon>Psoroptidia</taxon>
        <taxon>Analgoidea</taxon>
        <taxon>Pyroglyphidae</taxon>
        <taxon>Dermatophagoidinae</taxon>
        <taxon>Dermatophagoides</taxon>
    </lineage>
</organism>
<protein>
    <submittedName>
        <fullName evidence="1">Uncharacterized protein</fullName>
    </submittedName>
</protein>
<evidence type="ECO:0000313" key="2">
    <source>
        <dbReference type="Proteomes" id="UP000887458"/>
    </source>
</evidence>
<gene>
    <name evidence="1" type="ORF">DERP_009468</name>
</gene>
<name>A0ABQ8IU81_DERPT</name>
<dbReference type="EMBL" id="NJHN03000117">
    <property type="protein sequence ID" value="KAH9413869.1"/>
    <property type="molecule type" value="Genomic_DNA"/>
</dbReference>
<sequence length="117" mass="13523">MFRLGLDFFIKVALIFANERFGTIHSPAKTFFNKRVDPSEKLCKLSFQFNNLLGSGTDERTLRRIFRPKNITLSRLRNRGFVSSVNNSFFKQNRDSSEIEIKSKQKSNENVLQGSTV</sequence>